<feature type="non-terminal residue" evidence="2">
    <location>
        <position position="1"/>
    </location>
</feature>
<dbReference type="Proteomes" id="UP001497382">
    <property type="component" value="Unassembled WGS sequence"/>
</dbReference>
<evidence type="ECO:0000313" key="2">
    <source>
        <dbReference type="EMBL" id="CAL1273233.1"/>
    </source>
</evidence>
<keyword evidence="3" id="KW-1185">Reference proteome</keyword>
<evidence type="ECO:0008006" key="4">
    <source>
        <dbReference type="Google" id="ProtNLM"/>
    </source>
</evidence>
<dbReference type="GO" id="GO:0008028">
    <property type="term" value="F:monocarboxylic acid transmembrane transporter activity"/>
    <property type="evidence" value="ECO:0007669"/>
    <property type="project" value="TreeGrafter"/>
</dbReference>
<dbReference type="InterPro" id="IPR011701">
    <property type="entry name" value="MFS"/>
</dbReference>
<feature type="transmembrane region" description="Helical" evidence="1">
    <location>
        <begin position="89"/>
        <end position="108"/>
    </location>
</feature>
<organism evidence="2 3">
    <name type="scientific">Larinioides sclopetarius</name>
    <dbReference type="NCBI Taxonomy" id="280406"/>
    <lineage>
        <taxon>Eukaryota</taxon>
        <taxon>Metazoa</taxon>
        <taxon>Ecdysozoa</taxon>
        <taxon>Arthropoda</taxon>
        <taxon>Chelicerata</taxon>
        <taxon>Arachnida</taxon>
        <taxon>Araneae</taxon>
        <taxon>Araneomorphae</taxon>
        <taxon>Entelegynae</taxon>
        <taxon>Araneoidea</taxon>
        <taxon>Araneidae</taxon>
        <taxon>Larinioides</taxon>
    </lineage>
</organism>
<dbReference type="Pfam" id="PF07690">
    <property type="entry name" value="MFS_1"/>
    <property type="match status" value="1"/>
</dbReference>
<evidence type="ECO:0000313" key="3">
    <source>
        <dbReference type="Proteomes" id="UP001497382"/>
    </source>
</evidence>
<comment type="caution">
    <text evidence="2">The sequence shown here is derived from an EMBL/GenBank/DDBJ whole genome shotgun (WGS) entry which is preliminary data.</text>
</comment>
<feature type="transmembrane region" description="Helical" evidence="1">
    <location>
        <begin position="56"/>
        <end position="77"/>
    </location>
</feature>
<dbReference type="EMBL" id="CAXIEN010000066">
    <property type="protein sequence ID" value="CAL1273233.1"/>
    <property type="molecule type" value="Genomic_DNA"/>
</dbReference>
<dbReference type="SUPFAM" id="SSF103473">
    <property type="entry name" value="MFS general substrate transporter"/>
    <property type="match status" value="1"/>
</dbReference>
<dbReference type="PANTHER" id="PTHR11360">
    <property type="entry name" value="MONOCARBOXYLATE TRANSPORTER"/>
    <property type="match status" value="1"/>
</dbReference>
<sequence length="228" mass="24989">ATTPFSIRVCVRNFTGPLIGILGLKYGIRISTAVGGFIAALGGILCFFAPDVFWITVFWGIIHGVGFGMSTLIHMVTINHYFDKYKASALGLGYSGDCFGTFTFPVILEYLLTNYGVRGTFLILGGIVLNVIPMALLLRKPVWIKASKKSGNFSRNITHRTAIDKNLRQEHVQHTEGYRNEGFIEVDGKISCGSIVKEGLENDLMIIPASQDMEKTSCQLSNIDNASS</sequence>
<keyword evidence="1" id="KW-0812">Transmembrane</keyword>
<dbReference type="PANTHER" id="PTHR11360:SF303">
    <property type="entry name" value="MAJOR FACILITATOR SUPERFAMILY (MFS) PROFILE DOMAIN-CONTAINING PROTEIN"/>
    <property type="match status" value="1"/>
</dbReference>
<accession>A0AAV1ZMZ4</accession>
<gene>
    <name evidence="2" type="ORF">LARSCL_LOCUS6781</name>
</gene>
<keyword evidence="1" id="KW-0472">Membrane</keyword>
<reference evidence="2 3" key="1">
    <citation type="submission" date="2024-04" db="EMBL/GenBank/DDBJ databases">
        <authorList>
            <person name="Rising A."/>
            <person name="Reimegard J."/>
            <person name="Sonavane S."/>
            <person name="Akerstrom W."/>
            <person name="Nylinder S."/>
            <person name="Hedman E."/>
            <person name="Kallberg Y."/>
        </authorList>
    </citation>
    <scope>NUCLEOTIDE SEQUENCE [LARGE SCALE GENOMIC DNA]</scope>
</reference>
<dbReference type="Gene3D" id="1.20.1250.20">
    <property type="entry name" value="MFS general substrate transporter like domains"/>
    <property type="match status" value="1"/>
</dbReference>
<dbReference type="AlphaFoldDB" id="A0AAV1ZMZ4"/>
<dbReference type="InterPro" id="IPR036259">
    <property type="entry name" value="MFS_trans_sf"/>
</dbReference>
<feature type="transmembrane region" description="Helical" evidence="1">
    <location>
        <begin position="30"/>
        <end position="50"/>
    </location>
</feature>
<proteinExistence type="predicted"/>
<feature type="transmembrane region" description="Helical" evidence="1">
    <location>
        <begin position="120"/>
        <end position="138"/>
    </location>
</feature>
<feature type="non-terminal residue" evidence="2">
    <location>
        <position position="228"/>
    </location>
</feature>
<keyword evidence="1" id="KW-1133">Transmembrane helix</keyword>
<name>A0AAV1ZMZ4_9ARAC</name>
<dbReference type="InterPro" id="IPR050327">
    <property type="entry name" value="Proton-linked_MCT"/>
</dbReference>
<protein>
    <recommendedName>
        <fullName evidence="4">Monocarboxylate transporter</fullName>
    </recommendedName>
</protein>
<evidence type="ECO:0000256" key="1">
    <source>
        <dbReference type="SAM" id="Phobius"/>
    </source>
</evidence>